<dbReference type="VEuPathDB" id="FungiDB:RhiirFUN_023334"/>
<reference evidence="1 2" key="2">
    <citation type="submission" date="2017-10" db="EMBL/GenBank/DDBJ databases">
        <title>Extensive intraspecific genome diversity in a model arbuscular mycorrhizal fungus.</title>
        <authorList>
            <person name="Chen E.C.H."/>
            <person name="Morin E."/>
            <person name="Baudet D."/>
            <person name="Noel J."/>
            <person name="Ndikumana S."/>
            <person name="Charron P."/>
            <person name="St-Onge C."/>
            <person name="Giorgi J."/>
            <person name="Grigoriev I.V."/>
            <person name="Roux C."/>
            <person name="Martin F.M."/>
            <person name="Corradi N."/>
        </authorList>
    </citation>
    <scope>NUCLEOTIDE SEQUENCE [LARGE SCALE GENOMIC DNA]</scope>
    <source>
        <strain evidence="1 2">C2</strain>
    </source>
</reference>
<reference evidence="1 2" key="1">
    <citation type="submission" date="2016-04" db="EMBL/GenBank/DDBJ databases">
        <title>Genome analyses suggest a sexual origin of heterokaryosis in a supposedly ancient asexual fungus.</title>
        <authorList>
            <person name="Ropars J."/>
            <person name="Sedzielewska K."/>
            <person name="Noel J."/>
            <person name="Charron P."/>
            <person name="Farinelli L."/>
            <person name="Marton T."/>
            <person name="Kruger M."/>
            <person name="Pelin A."/>
            <person name="Brachmann A."/>
            <person name="Corradi N."/>
        </authorList>
    </citation>
    <scope>NUCLEOTIDE SEQUENCE [LARGE SCALE GENOMIC DNA]</scope>
    <source>
        <strain evidence="1 2">C2</strain>
    </source>
</reference>
<comment type="caution">
    <text evidence="1">The sequence shown here is derived from an EMBL/GenBank/DDBJ whole genome shotgun (WGS) entry which is preliminary data.</text>
</comment>
<organism evidence="1 2">
    <name type="scientific">Rhizophagus irregularis</name>
    <dbReference type="NCBI Taxonomy" id="588596"/>
    <lineage>
        <taxon>Eukaryota</taxon>
        <taxon>Fungi</taxon>
        <taxon>Fungi incertae sedis</taxon>
        <taxon>Mucoromycota</taxon>
        <taxon>Glomeromycotina</taxon>
        <taxon>Glomeromycetes</taxon>
        <taxon>Glomerales</taxon>
        <taxon>Glomeraceae</taxon>
        <taxon>Rhizophagus</taxon>
    </lineage>
</organism>
<accession>A0A2N1MVR9</accession>
<evidence type="ECO:0000313" key="2">
    <source>
        <dbReference type="Proteomes" id="UP000233469"/>
    </source>
</evidence>
<protein>
    <recommendedName>
        <fullName evidence="3">Crinkler family protein</fullName>
    </recommendedName>
</protein>
<dbReference type="VEuPathDB" id="FungiDB:RhiirA1_468051"/>
<dbReference type="VEuPathDB" id="FungiDB:RhiirA1_468052"/>
<gene>
    <name evidence="1" type="ORF">RhiirC2_785711</name>
</gene>
<dbReference type="VEuPathDB" id="FungiDB:FUN_003509"/>
<name>A0A2N1MVR9_9GLOM</name>
<sequence length="745" mass="87294">MALRNYKPQKVKVYKNENDNDNKKFFKINNERIPFEEFRVEQLERLISHRGMFGRSDILILWQVDIDKSVLNLRMDMNLRRKITSELLPSSQPPTLQVPPSKAFHKVKYLQLNSLCCFNFCIITATIDTYRWVDWKNVDSVYNWMRELKRPSEIKKLALVSAKFPLQGRDETLKVLLHGNERHNGICQRLKYIRENRDDKQLHHIPILTNGPGTGKSRFLQELLALLLNHNVDELKNLKILSVNITFNGEFIALEDEIYAEPASVALRILYEHFLSSKAIDYEDFFQYVGGDIDLIILGIDELKCLYSMGLPRTSVNPVQEIVHSVGSLATALEKIIYVPILAGRIQGPLEKMSIESGYNILRLPLHLLSNTEMINIGSHIANFDHNNKTSNTVLDILVGMYELWKFIMNYYQKKSVQYETSSCAIYPVNKNDEIEKGVTHVDLSSKGIINLEEVPHHPNMLFYVRMPYMWVWILISLNEFEIGKFWDVIFDQESYVLWQGFEDFNMRFWVLRLQLFKVLYETVTLENLFRGAYYGNLTFLDHRFHLPTMEKYYVELGYQYLYTMQNEHLSLGTVFKNGEGAPWDIFFFLDNYLIAIQVKSSNVTAGQPQTLSKWLVDKEYNKVNDAFEVMKKSFESESPIKHWVLFICTNEPKTKDCLNSLPENYFVVYRENFKDFYGYTFSTRAEFAADNDQLDANIAEEYELKTIRGIGKEITFDIKNERLFEDENDLYNKVKNIPINRTNS</sequence>
<dbReference type="VEuPathDB" id="FungiDB:RhiirFUN_023335"/>
<dbReference type="Proteomes" id="UP000233469">
    <property type="component" value="Unassembled WGS sequence"/>
</dbReference>
<evidence type="ECO:0000313" key="1">
    <source>
        <dbReference type="EMBL" id="PKK65743.1"/>
    </source>
</evidence>
<evidence type="ECO:0008006" key="3">
    <source>
        <dbReference type="Google" id="ProtNLM"/>
    </source>
</evidence>
<dbReference type="AlphaFoldDB" id="A0A2N1MVR9"/>
<dbReference type="EMBL" id="LLXL01001205">
    <property type="protein sequence ID" value="PKK65743.1"/>
    <property type="molecule type" value="Genomic_DNA"/>
</dbReference>
<proteinExistence type="predicted"/>